<reference evidence="3 4" key="1">
    <citation type="submission" date="2019-04" db="EMBL/GenBank/DDBJ databases">
        <title>Azoarcus nasutitermitis sp. nov. isolated from termite nest.</title>
        <authorList>
            <person name="Lin S.-Y."/>
            <person name="Hameed A."/>
            <person name="Hsu Y.-H."/>
            <person name="Young C.-C."/>
        </authorList>
    </citation>
    <scope>NUCLEOTIDE SEQUENCE [LARGE SCALE GENOMIC DNA]</scope>
    <source>
        <strain evidence="3 4">CC-YHH838</strain>
    </source>
</reference>
<organism evidence="3 4">
    <name type="scientific">Pseudothauera nasutitermitis</name>
    <dbReference type="NCBI Taxonomy" id="2565930"/>
    <lineage>
        <taxon>Bacteria</taxon>
        <taxon>Pseudomonadati</taxon>
        <taxon>Pseudomonadota</taxon>
        <taxon>Betaproteobacteria</taxon>
        <taxon>Rhodocyclales</taxon>
        <taxon>Zoogloeaceae</taxon>
        <taxon>Pseudothauera</taxon>
    </lineage>
</organism>
<accession>A0A4S4ATE6</accession>
<dbReference type="Proteomes" id="UP000308430">
    <property type="component" value="Unassembled WGS sequence"/>
</dbReference>
<dbReference type="EMBL" id="SSOC01000006">
    <property type="protein sequence ID" value="THF63195.1"/>
    <property type="molecule type" value="Genomic_DNA"/>
</dbReference>
<comment type="caution">
    <text evidence="3">The sequence shown here is derived from an EMBL/GenBank/DDBJ whole genome shotgun (WGS) entry which is preliminary data.</text>
</comment>
<dbReference type="Pfam" id="PF01850">
    <property type="entry name" value="PIN"/>
    <property type="match status" value="1"/>
</dbReference>
<name>A0A4S4ATE6_9RHOO</name>
<feature type="region of interest" description="Disordered" evidence="1">
    <location>
        <begin position="1"/>
        <end position="93"/>
    </location>
</feature>
<dbReference type="AlphaFoldDB" id="A0A4S4ATE6"/>
<evidence type="ECO:0000259" key="2">
    <source>
        <dbReference type="Pfam" id="PF01850"/>
    </source>
</evidence>
<proteinExistence type="predicted"/>
<sequence>MVRNGGRQQDRRPHRRRASGAIPRSTCRWPAGGRHHPRRPGTGPANRPARRTRRHRRGQPLGRRPHPEPRSGQRSRPDPGNRPPRPGRACCQTPMNPAYFLDTNILIYATSLAADHAGKKAVARSWVARDDWGLSTQVLMEFYANARQHRHGLPPAAPRQLVAQLARQRPVQGMDRDLVLEALELRERHQISHWDAAILCAAQRIGAHTVVSEDLAHGQAYGKVTVLNPFLG</sequence>
<keyword evidence="4" id="KW-1185">Reference proteome</keyword>
<evidence type="ECO:0000256" key="1">
    <source>
        <dbReference type="SAM" id="MobiDB-lite"/>
    </source>
</evidence>
<dbReference type="Gene3D" id="3.40.50.1010">
    <property type="entry name" value="5'-nuclease"/>
    <property type="match status" value="1"/>
</dbReference>
<dbReference type="InterPro" id="IPR029060">
    <property type="entry name" value="PIN-like_dom_sf"/>
</dbReference>
<feature type="compositionally biased region" description="Basic residues" evidence="1">
    <location>
        <begin position="48"/>
        <end position="58"/>
    </location>
</feature>
<dbReference type="OrthoDB" id="9792015at2"/>
<evidence type="ECO:0000313" key="3">
    <source>
        <dbReference type="EMBL" id="THF63195.1"/>
    </source>
</evidence>
<gene>
    <name evidence="3" type="ORF">E6C76_17660</name>
</gene>
<dbReference type="CDD" id="cd18692">
    <property type="entry name" value="PIN_VapC-like"/>
    <property type="match status" value="1"/>
</dbReference>
<dbReference type="SUPFAM" id="SSF88723">
    <property type="entry name" value="PIN domain-like"/>
    <property type="match status" value="1"/>
</dbReference>
<dbReference type="InterPro" id="IPR002716">
    <property type="entry name" value="PIN_dom"/>
</dbReference>
<feature type="compositionally biased region" description="Basic and acidic residues" evidence="1">
    <location>
        <begin position="65"/>
        <end position="79"/>
    </location>
</feature>
<protein>
    <submittedName>
        <fullName evidence="3">PIN domain-containing protein</fullName>
    </submittedName>
</protein>
<evidence type="ECO:0000313" key="4">
    <source>
        <dbReference type="Proteomes" id="UP000308430"/>
    </source>
</evidence>
<feature type="domain" description="PIN" evidence="2">
    <location>
        <begin position="99"/>
        <end position="215"/>
    </location>
</feature>